<dbReference type="OrthoDB" id="4748554at2759"/>
<dbReference type="RefSeq" id="XP_045962352.1">
    <property type="nucleotide sequence ID" value="XM_046099677.1"/>
</dbReference>
<evidence type="ECO:0000313" key="2">
    <source>
        <dbReference type="EMBL" id="KAH6658118.1"/>
    </source>
</evidence>
<feature type="transmembrane region" description="Helical" evidence="1">
    <location>
        <begin position="168"/>
        <end position="188"/>
    </location>
</feature>
<name>A0A9P8UTU9_9PEZI</name>
<accession>A0A9P8UTU9</accession>
<keyword evidence="3" id="KW-1185">Reference proteome</keyword>
<keyword evidence="1" id="KW-0472">Membrane</keyword>
<proteinExistence type="predicted"/>
<keyword evidence="1" id="KW-1133">Transmembrane helix</keyword>
<keyword evidence="1" id="KW-0812">Transmembrane</keyword>
<gene>
    <name evidence="2" type="ORF">BKA67DRAFT_533293</name>
</gene>
<dbReference type="AlphaFoldDB" id="A0A9P8UTU9"/>
<protein>
    <submittedName>
        <fullName evidence="2">Uncharacterized protein</fullName>
    </submittedName>
</protein>
<dbReference type="EMBL" id="JAGPXC010000002">
    <property type="protein sequence ID" value="KAH6658118.1"/>
    <property type="molecule type" value="Genomic_DNA"/>
</dbReference>
<dbReference type="Proteomes" id="UP000758603">
    <property type="component" value="Unassembled WGS sequence"/>
</dbReference>
<reference evidence="2" key="1">
    <citation type="journal article" date="2021" name="Nat. Commun.">
        <title>Genetic determinants of endophytism in the Arabidopsis root mycobiome.</title>
        <authorList>
            <person name="Mesny F."/>
            <person name="Miyauchi S."/>
            <person name="Thiergart T."/>
            <person name="Pickel B."/>
            <person name="Atanasova L."/>
            <person name="Karlsson M."/>
            <person name="Huettel B."/>
            <person name="Barry K.W."/>
            <person name="Haridas S."/>
            <person name="Chen C."/>
            <person name="Bauer D."/>
            <person name="Andreopoulos W."/>
            <person name="Pangilinan J."/>
            <person name="LaButti K."/>
            <person name="Riley R."/>
            <person name="Lipzen A."/>
            <person name="Clum A."/>
            <person name="Drula E."/>
            <person name="Henrissat B."/>
            <person name="Kohler A."/>
            <person name="Grigoriev I.V."/>
            <person name="Martin F.M."/>
            <person name="Hacquard S."/>
        </authorList>
    </citation>
    <scope>NUCLEOTIDE SEQUENCE</scope>
    <source>
        <strain evidence="2">MPI-SDFR-AT-0073</strain>
    </source>
</reference>
<sequence length="204" mass="22810">MDTLLEAGNRRRHSKISLMAARSRSMPPGHLRQPVPGVLSPSYGNRLDEFLEVKPDCQITEKDVISKQLVPSRRVSRSGKSNRYRKKPALVVLLHTNGSQSRYGLVNGSEPVEMSNQVSSLNKPLPHPPVGDSRLAWPTSVPEAQFSIDQQAELDLEAHRERVEKHRFWTLAIFTIVTALGTVVLVLLELFGLSIDDREVEISS</sequence>
<dbReference type="GeneID" id="70128569"/>
<evidence type="ECO:0000256" key="1">
    <source>
        <dbReference type="SAM" id="Phobius"/>
    </source>
</evidence>
<evidence type="ECO:0000313" key="3">
    <source>
        <dbReference type="Proteomes" id="UP000758603"/>
    </source>
</evidence>
<organism evidence="2 3">
    <name type="scientific">Truncatella angustata</name>
    <dbReference type="NCBI Taxonomy" id="152316"/>
    <lineage>
        <taxon>Eukaryota</taxon>
        <taxon>Fungi</taxon>
        <taxon>Dikarya</taxon>
        <taxon>Ascomycota</taxon>
        <taxon>Pezizomycotina</taxon>
        <taxon>Sordariomycetes</taxon>
        <taxon>Xylariomycetidae</taxon>
        <taxon>Amphisphaeriales</taxon>
        <taxon>Sporocadaceae</taxon>
        <taxon>Truncatella</taxon>
    </lineage>
</organism>
<comment type="caution">
    <text evidence="2">The sequence shown here is derived from an EMBL/GenBank/DDBJ whole genome shotgun (WGS) entry which is preliminary data.</text>
</comment>